<organism evidence="1 2">
    <name type="scientific">Hohenbuehelia grisea</name>
    <dbReference type="NCBI Taxonomy" id="104357"/>
    <lineage>
        <taxon>Eukaryota</taxon>
        <taxon>Fungi</taxon>
        <taxon>Dikarya</taxon>
        <taxon>Basidiomycota</taxon>
        <taxon>Agaricomycotina</taxon>
        <taxon>Agaricomycetes</taxon>
        <taxon>Agaricomycetidae</taxon>
        <taxon>Agaricales</taxon>
        <taxon>Pleurotineae</taxon>
        <taxon>Pleurotaceae</taxon>
        <taxon>Hohenbuehelia</taxon>
    </lineage>
</organism>
<name>A0ABR3JNM5_9AGAR</name>
<evidence type="ECO:0000313" key="2">
    <source>
        <dbReference type="Proteomes" id="UP001556367"/>
    </source>
</evidence>
<dbReference type="InterPro" id="IPR041078">
    <property type="entry name" value="Plavaka"/>
</dbReference>
<reference evidence="2" key="1">
    <citation type="submission" date="2024-06" db="EMBL/GenBank/DDBJ databases">
        <title>Multi-omics analyses provide insights into the biosynthesis of the anticancer antibiotic pleurotin in Hohenbuehelia grisea.</title>
        <authorList>
            <person name="Weaver J.A."/>
            <person name="Alberti F."/>
        </authorList>
    </citation>
    <scope>NUCLEOTIDE SEQUENCE [LARGE SCALE GENOMIC DNA]</scope>
    <source>
        <strain evidence="2">T-177</strain>
    </source>
</reference>
<accession>A0ABR3JNM5</accession>
<evidence type="ECO:0000313" key="1">
    <source>
        <dbReference type="EMBL" id="KAL0957419.1"/>
    </source>
</evidence>
<keyword evidence="2" id="KW-1185">Reference proteome</keyword>
<protein>
    <submittedName>
        <fullName evidence="1">Uncharacterized protein</fullName>
    </submittedName>
</protein>
<comment type="caution">
    <text evidence="1">The sequence shown here is derived from an EMBL/GenBank/DDBJ whole genome shotgun (WGS) entry which is preliminary data.</text>
</comment>
<sequence>MYAPFASQIDWEIARWAKLRGPGSTALTELLKIPEVPEWLGLSFRTADELNKIIDNSLPGRPRFTRHEILIGSEVCEMFYRDIIACIRSPFGDPDFGAYLVFAPEKHYTDGQKTNGTWLAWLAKQLVAFSIITHFFHSLDRYAPPSAGLPDRRAVRGRSVHSCTLFSLLVAVAPAASFKTRSLAAQPFTTFGPS</sequence>
<gene>
    <name evidence="1" type="ORF">HGRIS_001218</name>
</gene>
<dbReference type="EMBL" id="JASNQZ010000005">
    <property type="protein sequence ID" value="KAL0957419.1"/>
    <property type="molecule type" value="Genomic_DNA"/>
</dbReference>
<dbReference type="Proteomes" id="UP001556367">
    <property type="component" value="Unassembled WGS sequence"/>
</dbReference>
<dbReference type="Pfam" id="PF18759">
    <property type="entry name" value="Plavaka"/>
    <property type="match status" value="1"/>
</dbReference>
<proteinExistence type="predicted"/>